<comment type="catalytic activity">
    <reaction evidence="1">
        <text>S-ubiquitinyl-[E2 ubiquitin-conjugating enzyme]-L-cysteine + [acceptor protein]-L-lysine = [E2 ubiquitin-conjugating enzyme]-L-cysteine + N(6)-ubiquitinyl-[acceptor protein]-L-lysine.</text>
        <dbReference type="EC" id="2.3.2.27"/>
    </reaction>
</comment>
<dbReference type="InterPro" id="IPR017907">
    <property type="entry name" value="Znf_RING_CS"/>
</dbReference>
<comment type="pathway">
    <text evidence="3">Protein modification; protein ubiquitination.</text>
</comment>
<keyword evidence="7 11" id="KW-0863">Zinc-finger</keyword>
<organism evidence="15 16">
    <name type="scientific">Marchantia polymorpha subsp. ruderalis</name>
    <dbReference type="NCBI Taxonomy" id="1480154"/>
    <lineage>
        <taxon>Eukaryota</taxon>
        <taxon>Viridiplantae</taxon>
        <taxon>Streptophyta</taxon>
        <taxon>Embryophyta</taxon>
        <taxon>Marchantiophyta</taxon>
        <taxon>Marchantiopsida</taxon>
        <taxon>Marchantiidae</taxon>
        <taxon>Marchantiales</taxon>
        <taxon>Marchantiaceae</taxon>
        <taxon>Marchantia</taxon>
    </lineage>
</organism>
<evidence type="ECO:0000313" key="15">
    <source>
        <dbReference type="EMBL" id="OAE33371.1"/>
    </source>
</evidence>
<dbReference type="InterPro" id="IPR018957">
    <property type="entry name" value="Znf_C3HC4_RING-type"/>
</dbReference>
<dbReference type="GO" id="GO:0061630">
    <property type="term" value="F:ubiquitin protein ligase activity"/>
    <property type="evidence" value="ECO:0007669"/>
    <property type="project" value="UniProtKB-EC"/>
</dbReference>
<feature type="region of interest" description="Disordered" evidence="12">
    <location>
        <begin position="105"/>
        <end position="127"/>
    </location>
</feature>
<feature type="region of interest" description="Disordered" evidence="12">
    <location>
        <begin position="1"/>
        <end position="30"/>
    </location>
</feature>
<feature type="domain" description="RING-type" evidence="14">
    <location>
        <begin position="38"/>
        <end position="79"/>
    </location>
</feature>
<dbReference type="InterPro" id="IPR045103">
    <property type="entry name" value="RNF5/RNF185-like"/>
</dbReference>
<evidence type="ECO:0000259" key="14">
    <source>
        <dbReference type="PROSITE" id="PS50089"/>
    </source>
</evidence>
<evidence type="ECO:0000256" key="6">
    <source>
        <dbReference type="ARBA" id="ARBA00022723"/>
    </source>
</evidence>
<feature type="transmembrane region" description="Helical" evidence="13">
    <location>
        <begin position="214"/>
        <end position="232"/>
    </location>
</feature>
<evidence type="ECO:0000256" key="4">
    <source>
        <dbReference type="ARBA" id="ARBA00012483"/>
    </source>
</evidence>
<keyword evidence="13" id="KW-1133">Transmembrane helix</keyword>
<keyword evidence="9" id="KW-0862">Zinc</keyword>
<protein>
    <recommendedName>
        <fullName evidence="4">RING-type E3 ubiquitin transferase</fullName>
        <ecNumber evidence="4">2.3.2.27</ecNumber>
    </recommendedName>
</protein>
<keyword evidence="6" id="KW-0479">Metal-binding</keyword>
<dbReference type="Gene3D" id="3.30.40.10">
    <property type="entry name" value="Zinc/RING finger domain, C3HC4 (zinc finger)"/>
    <property type="match status" value="1"/>
</dbReference>
<evidence type="ECO:0000256" key="11">
    <source>
        <dbReference type="PROSITE-ProRule" id="PRU00175"/>
    </source>
</evidence>
<evidence type="ECO:0000256" key="13">
    <source>
        <dbReference type="SAM" id="Phobius"/>
    </source>
</evidence>
<evidence type="ECO:0000256" key="2">
    <source>
        <dbReference type="ARBA" id="ARBA00004308"/>
    </source>
</evidence>
<dbReference type="SMART" id="SM00184">
    <property type="entry name" value="RING"/>
    <property type="match status" value="1"/>
</dbReference>
<feature type="compositionally biased region" description="Low complexity" evidence="12">
    <location>
        <begin position="1"/>
        <end position="23"/>
    </location>
</feature>
<evidence type="ECO:0000313" key="16">
    <source>
        <dbReference type="Proteomes" id="UP000077202"/>
    </source>
</evidence>
<evidence type="ECO:0000256" key="10">
    <source>
        <dbReference type="ARBA" id="ARBA00023136"/>
    </source>
</evidence>
<dbReference type="SUPFAM" id="SSF57850">
    <property type="entry name" value="RING/U-box"/>
    <property type="match status" value="1"/>
</dbReference>
<keyword evidence="10 13" id="KW-0472">Membrane</keyword>
<dbReference type="Pfam" id="PF00097">
    <property type="entry name" value="zf-C3HC4"/>
    <property type="match status" value="1"/>
</dbReference>
<evidence type="ECO:0000256" key="1">
    <source>
        <dbReference type="ARBA" id="ARBA00000900"/>
    </source>
</evidence>
<evidence type="ECO:0000256" key="7">
    <source>
        <dbReference type="ARBA" id="ARBA00022771"/>
    </source>
</evidence>
<evidence type="ECO:0000256" key="8">
    <source>
        <dbReference type="ARBA" id="ARBA00022786"/>
    </source>
</evidence>
<dbReference type="UniPathway" id="UPA00143"/>
<evidence type="ECO:0000256" key="9">
    <source>
        <dbReference type="ARBA" id="ARBA00022833"/>
    </source>
</evidence>
<dbReference type="PROSITE" id="PS00518">
    <property type="entry name" value="ZF_RING_1"/>
    <property type="match status" value="1"/>
</dbReference>
<dbReference type="CDD" id="cd16745">
    <property type="entry name" value="RING-HC_AtRMA-like"/>
    <property type="match status" value="1"/>
</dbReference>
<sequence>MQDPELSPLQSQSQSQQVNEDSQAPQSTAGADGGSFDCNICLELAQDPVVTLCGHLFCWPCLYRWLQIHSICQECPVCKASVEEEKVIPLYGRGKVGSVDPRTKAVPGLNIPHRPAGQRPDTARHADQHSYQHHGFNFMPGPGGPASARFGNITLSAGFGLFPSLFGLQLHGFPETAGLGGTSGLHFGPSGPGSQSSHIHASPPIVPDQQQEALLSRLLLLLGCFVIFYVVFHDPAFALLKRFEVVRYYIPPEVVFWLPLHILKKSQTNPVARILRRSGLCTAVRVGSKLVL</sequence>
<dbReference type="GO" id="GO:0006511">
    <property type="term" value="P:ubiquitin-dependent protein catabolic process"/>
    <property type="evidence" value="ECO:0007669"/>
    <property type="project" value="InterPro"/>
</dbReference>
<dbReference type="InterPro" id="IPR013083">
    <property type="entry name" value="Znf_RING/FYVE/PHD"/>
</dbReference>
<accession>A0A176WL63</accession>
<dbReference type="EC" id="2.3.2.27" evidence="4"/>
<dbReference type="EMBL" id="LVLJ01000662">
    <property type="protein sequence ID" value="OAE33371.1"/>
    <property type="molecule type" value="Genomic_DNA"/>
</dbReference>
<keyword evidence="16" id="KW-1185">Reference proteome</keyword>
<comment type="subcellular location">
    <subcellularLocation>
        <location evidence="2">Endomembrane system</location>
    </subcellularLocation>
</comment>
<dbReference type="PROSITE" id="PS50089">
    <property type="entry name" value="ZF_RING_2"/>
    <property type="match status" value="1"/>
</dbReference>
<keyword evidence="8" id="KW-0833">Ubl conjugation pathway</keyword>
<evidence type="ECO:0000256" key="12">
    <source>
        <dbReference type="SAM" id="MobiDB-lite"/>
    </source>
</evidence>
<dbReference type="GO" id="GO:0016567">
    <property type="term" value="P:protein ubiquitination"/>
    <property type="evidence" value="ECO:0007669"/>
    <property type="project" value="UniProtKB-UniPathway"/>
</dbReference>
<name>A0A176WL63_MARPO</name>
<dbReference type="PANTHER" id="PTHR12313">
    <property type="entry name" value="E3 UBIQUITIN-PROTEIN LIGASE RNF5-RELATED"/>
    <property type="match status" value="1"/>
</dbReference>
<dbReference type="Proteomes" id="UP000077202">
    <property type="component" value="Unassembled WGS sequence"/>
</dbReference>
<proteinExistence type="predicted"/>
<reference evidence="15" key="1">
    <citation type="submission" date="2016-03" db="EMBL/GenBank/DDBJ databases">
        <title>Mechanisms controlling the formation of the plant cell surface in tip-growing cells are functionally conserved among land plants.</title>
        <authorList>
            <person name="Honkanen S."/>
            <person name="Jones V.A."/>
            <person name="Morieri G."/>
            <person name="Champion C."/>
            <person name="Hetherington A.J."/>
            <person name="Kelly S."/>
            <person name="Saint-Marcoux D."/>
            <person name="Proust H."/>
            <person name="Prescott H."/>
            <person name="Dolan L."/>
        </authorList>
    </citation>
    <scope>NUCLEOTIDE SEQUENCE [LARGE SCALE GENOMIC DNA]</scope>
    <source>
        <tissue evidence="15">Whole gametophyte</tissue>
    </source>
</reference>
<gene>
    <name evidence="15" type="ORF">AXG93_3296s1100</name>
</gene>
<comment type="caution">
    <text evidence="15">The sequence shown here is derived from an EMBL/GenBank/DDBJ whole genome shotgun (WGS) entry which is preliminary data.</text>
</comment>
<dbReference type="AlphaFoldDB" id="A0A176WL63"/>
<dbReference type="InterPro" id="IPR001841">
    <property type="entry name" value="Znf_RING"/>
</dbReference>
<dbReference type="GO" id="GO:0005783">
    <property type="term" value="C:endoplasmic reticulum"/>
    <property type="evidence" value="ECO:0007669"/>
    <property type="project" value="InterPro"/>
</dbReference>
<evidence type="ECO:0000256" key="3">
    <source>
        <dbReference type="ARBA" id="ARBA00004906"/>
    </source>
</evidence>
<keyword evidence="5" id="KW-0808">Transferase</keyword>
<dbReference type="GO" id="GO:0008270">
    <property type="term" value="F:zinc ion binding"/>
    <property type="evidence" value="ECO:0007669"/>
    <property type="project" value="UniProtKB-KW"/>
</dbReference>
<evidence type="ECO:0000256" key="5">
    <source>
        <dbReference type="ARBA" id="ARBA00022679"/>
    </source>
</evidence>
<keyword evidence="13" id="KW-0812">Transmembrane</keyword>